<keyword evidence="3" id="KW-1185">Reference proteome</keyword>
<feature type="transmembrane region" description="Helical" evidence="1">
    <location>
        <begin position="144"/>
        <end position="160"/>
    </location>
</feature>
<evidence type="ECO:0000256" key="1">
    <source>
        <dbReference type="SAM" id="Phobius"/>
    </source>
</evidence>
<keyword evidence="1" id="KW-1133">Transmembrane helix</keyword>
<evidence type="ECO:0000313" key="2">
    <source>
        <dbReference type="EMBL" id="MEL1265149.1"/>
    </source>
</evidence>
<dbReference type="RefSeq" id="WP_341726319.1">
    <property type="nucleotide sequence ID" value="NZ_JBBWWT010000005.1"/>
</dbReference>
<protein>
    <submittedName>
        <fullName evidence="2">Pr6Pr family membrane protein</fullName>
    </submittedName>
</protein>
<organism evidence="2 3">
    <name type="scientific">Pseudoxanthomonas putridarboris</name>
    <dbReference type="NCBI Taxonomy" id="752605"/>
    <lineage>
        <taxon>Bacteria</taxon>
        <taxon>Pseudomonadati</taxon>
        <taxon>Pseudomonadota</taxon>
        <taxon>Gammaproteobacteria</taxon>
        <taxon>Lysobacterales</taxon>
        <taxon>Lysobacteraceae</taxon>
        <taxon>Pseudoxanthomonas</taxon>
    </lineage>
</organism>
<dbReference type="NCBIfam" id="NF038065">
    <property type="entry name" value="Pr6Pr"/>
    <property type="match status" value="1"/>
</dbReference>
<comment type="caution">
    <text evidence="2">The sequence shown here is derived from an EMBL/GenBank/DDBJ whole genome shotgun (WGS) entry which is preliminary data.</text>
</comment>
<feature type="transmembrane region" description="Helical" evidence="1">
    <location>
        <begin position="111"/>
        <end position="132"/>
    </location>
</feature>
<feature type="transmembrane region" description="Helical" evidence="1">
    <location>
        <begin position="50"/>
        <end position="72"/>
    </location>
</feature>
<sequence length="217" mass="23835">MPAGSLFSPASRLGVAATGGVALASLALQYALILLLTRDNIGPMLGTVRFFSYFTILSNLAVSLVALHVVFARTGFFTRPSVRAAVALYIGITGLVYAVILRHTWNPEGAMWWSDAGLHYAVPALYLAWWLWLAPRGALAWRQVAGWLLFPAVYVAWIFLRGEWLGEYPYPFIDVAQLGWQQVLVNAFCLLLLFLVVGLALVALDRLLARRQAAAAT</sequence>
<name>A0ABU9J1Q0_9GAMM</name>
<accession>A0ABU9J1Q0</accession>
<keyword evidence="1" id="KW-0472">Membrane</keyword>
<evidence type="ECO:0000313" key="3">
    <source>
        <dbReference type="Proteomes" id="UP001459204"/>
    </source>
</evidence>
<dbReference type="InterPro" id="IPR049713">
    <property type="entry name" value="Pr6Pr-like"/>
</dbReference>
<proteinExistence type="predicted"/>
<feature type="transmembrane region" description="Helical" evidence="1">
    <location>
        <begin position="84"/>
        <end position="105"/>
    </location>
</feature>
<feature type="transmembrane region" description="Helical" evidence="1">
    <location>
        <begin position="180"/>
        <end position="204"/>
    </location>
</feature>
<keyword evidence="1" id="KW-0812">Transmembrane</keyword>
<dbReference type="EMBL" id="JBBWWT010000005">
    <property type="protein sequence ID" value="MEL1265149.1"/>
    <property type="molecule type" value="Genomic_DNA"/>
</dbReference>
<gene>
    <name evidence="2" type="ORF">AAD027_12355</name>
</gene>
<dbReference type="Proteomes" id="UP001459204">
    <property type="component" value="Unassembled WGS sequence"/>
</dbReference>
<feature type="transmembrane region" description="Helical" evidence="1">
    <location>
        <begin position="12"/>
        <end position="38"/>
    </location>
</feature>
<reference evidence="2 3" key="1">
    <citation type="submission" date="2024-04" db="EMBL/GenBank/DDBJ databases">
        <title>Draft genome sequence of Pseudoxanthomonas putridarboris WD12.</title>
        <authorList>
            <person name="Oh J."/>
        </authorList>
    </citation>
    <scope>NUCLEOTIDE SEQUENCE [LARGE SCALE GENOMIC DNA]</scope>
    <source>
        <strain evidence="2 3">WD12</strain>
    </source>
</reference>